<dbReference type="Pfam" id="PF08668">
    <property type="entry name" value="HDOD"/>
    <property type="match status" value="1"/>
</dbReference>
<dbReference type="PROSITE" id="PS51833">
    <property type="entry name" value="HDOD"/>
    <property type="match status" value="1"/>
</dbReference>
<dbReference type="InterPro" id="IPR003607">
    <property type="entry name" value="HD/PDEase_dom"/>
</dbReference>
<accession>A0A9W6LCL7</accession>
<dbReference type="SMART" id="SM00471">
    <property type="entry name" value="HDc"/>
    <property type="match status" value="1"/>
</dbReference>
<dbReference type="PANTHER" id="PTHR33525:SF3">
    <property type="entry name" value="RIBONUCLEASE Y"/>
    <property type="match status" value="1"/>
</dbReference>
<dbReference type="SUPFAM" id="SSF109604">
    <property type="entry name" value="HD-domain/PDEase-like"/>
    <property type="match status" value="1"/>
</dbReference>
<dbReference type="InterPro" id="IPR013976">
    <property type="entry name" value="HDOD"/>
</dbReference>
<evidence type="ECO:0000259" key="1">
    <source>
        <dbReference type="PROSITE" id="PS51833"/>
    </source>
</evidence>
<organism evidence="2 3">
    <name type="scientific">Geobacter hydrogenophilus</name>
    <dbReference type="NCBI Taxonomy" id="40983"/>
    <lineage>
        <taxon>Bacteria</taxon>
        <taxon>Pseudomonadati</taxon>
        <taxon>Thermodesulfobacteriota</taxon>
        <taxon>Desulfuromonadia</taxon>
        <taxon>Geobacterales</taxon>
        <taxon>Geobacteraceae</taxon>
        <taxon>Geobacter</taxon>
    </lineage>
</organism>
<keyword evidence="3" id="KW-1185">Reference proteome</keyword>
<dbReference type="RefSeq" id="WP_214186188.1">
    <property type="nucleotide sequence ID" value="NZ_BSDS01000001.1"/>
</dbReference>
<dbReference type="EMBL" id="BSDS01000001">
    <property type="protein sequence ID" value="GLI38055.1"/>
    <property type="molecule type" value="Genomic_DNA"/>
</dbReference>
<name>A0A9W6LCL7_9BACT</name>
<dbReference type="AlphaFoldDB" id="A0A9W6LCL7"/>
<feature type="domain" description="HDOD" evidence="1">
    <location>
        <begin position="20"/>
        <end position="214"/>
    </location>
</feature>
<comment type="caution">
    <text evidence="2">The sequence shown here is derived from an EMBL/GenBank/DDBJ whole genome shotgun (WGS) entry which is preliminary data.</text>
</comment>
<gene>
    <name evidence="2" type="ORF">GHYDROH2_15560</name>
</gene>
<dbReference type="Gene3D" id="1.10.3210.10">
    <property type="entry name" value="Hypothetical protein af1432"/>
    <property type="match status" value="1"/>
</dbReference>
<reference evidence="2" key="1">
    <citation type="submission" date="2022-12" db="EMBL/GenBank/DDBJ databases">
        <title>Reference genome sequencing for broad-spectrum identification of bacterial and archaeal isolates by mass spectrometry.</title>
        <authorList>
            <person name="Sekiguchi Y."/>
            <person name="Tourlousse D.M."/>
        </authorList>
    </citation>
    <scope>NUCLEOTIDE SEQUENCE</scope>
    <source>
        <strain evidence="2">H2</strain>
    </source>
</reference>
<dbReference type="InterPro" id="IPR052340">
    <property type="entry name" value="RNase_Y/CdgJ"/>
</dbReference>
<protein>
    <submittedName>
        <fullName evidence="2">HD family phosphohydrolase</fullName>
    </submittedName>
</protein>
<evidence type="ECO:0000313" key="3">
    <source>
        <dbReference type="Proteomes" id="UP001144352"/>
    </source>
</evidence>
<sequence length="298" mass="33433">MNVDNRIARAEALLATIPELPTVPTVIVSIVQKLHDPEVDIQEILDLLLMDQVLTIRLLRLVNSPYYSTMKNIVSLKEAIVYLGLDHIKEVIYTCSIIDLFREGKGVIDRATLWSHALGVALVSKRIAKKVGYAEPDNAYIAGLLHDIGEVFLNYYLEPMFAQIAQRAKAEGHSFHGVESLLLGTTHSEVGHVIGKRWNVPKFVTDAMLYHHDPTHAPQDDADLVSIIAVADQFCRWRSIDYGGYEVSEGGETEYGAWLRMAEHFPGIDADAIETILRDLDNAIEDIRLQVESIFLFI</sequence>
<dbReference type="CDD" id="cd00077">
    <property type="entry name" value="HDc"/>
    <property type="match status" value="1"/>
</dbReference>
<dbReference type="PANTHER" id="PTHR33525">
    <property type="match status" value="1"/>
</dbReference>
<proteinExistence type="predicted"/>
<dbReference type="Proteomes" id="UP001144352">
    <property type="component" value="Unassembled WGS sequence"/>
</dbReference>
<evidence type="ECO:0000313" key="2">
    <source>
        <dbReference type="EMBL" id="GLI38055.1"/>
    </source>
</evidence>